<dbReference type="Pfam" id="PF00482">
    <property type="entry name" value="T2SSF"/>
    <property type="match status" value="2"/>
</dbReference>
<dbReference type="EMBL" id="PCRE01000016">
    <property type="protein sequence ID" value="PIP15133.1"/>
    <property type="molecule type" value="Genomic_DNA"/>
</dbReference>
<feature type="transmembrane region" description="Helical" evidence="8">
    <location>
        <begin position="371"/>
        <end position="392"/>
    </location>
</feature>
<organism evidence="10 11">
    <name type="scientific">Candidatus Roizmanbacteria bacterium CG23_combo_of_CG06-09_8_20_14_all_35_49</name>
    <dbReference type="NCBI Taxonomy" id="1974863"/>
    <lineage>
        <taxon>Bacteria</taxon>
        <taxon>Candidatus Roizmaniibacteriota</taxon>
    </lineage>
</organism>
<evidence type="ECO:0000256" key="1">
    <source>
        <dbReference type="ARBA" id="ARBA00004429"/>
    </source>
</evidence>
<evidence type="ECO:0000256" key="4">
    <source>
        <dbReference type="ARBA" id="ARBA00022519"/>
    </source>
</evidence>
<dbReference type="Proteomes" id="UP000231025">
    <property type="component" value="Unassembled WGS sequence"/>
</dbReference>
<keyword evidence="3" id="KW-1003">Cell membrane</keyword>
<evidence type="ECO:0000256" key="2">
    <source>
        <dbReference type="ARBA" id="ARBA00005745"/>
    </source>
</evidence>
<sequence>MLYQYRALKDSIQVKKRIEASSEKAVVDYLKKNGYFPISISPVKEEVSTFTLLTQKISFNDIVDFTRQIAIMLNAGLTLIDALDILLKQITKPVLRKMISEIDSSIKGGNSFSSALKKYPNNFPTIYISLVKSGEASGKLGQILLRLADNLEKQREFKGKLKGALIYPIMVVIAMIAVMFIMVTFVIPKLLNLYKDFNVTLPITTQILIKISDFSSHFWPLIILGSFATVYLIKKYLSSKVGKENFDQLILKVPVFGKIIQVSSLVEATQTLSILLSAGISIIDGLNIIIESTGNTVYQKAFLNISKKVEKGQFFGASLDQEGIFPPILVQMSQVGEQTGNLDDTLLRLSKYFEMESEMATKTMTTMIEPLILIFLALGVGFLVMSVITPIYNLTSSFQ</sequence>
<dbReference type="PANTHER" id="PTHR30012">
    <property type="entry name" value="GENERAL SECRETION PATHWAY PROTEIN"/>
    <property type="match status" value="1"/>
</dbReference>
<dbReference type="AlphaFoldDB" id="A0A2G9Y8S5"/>
<dbReference type="InterPro" id="IPR042094">
    <property type="entry name" value="T2SS_GspF_sf"/>
</dbReference>
<evidence type="ECO:0000256" key="3">
    <source>
        <dbReference type="ARBA" id="ARBA00022475"/>
    </source>
</evidence>
<evidence type="ECO:0000313" key="10">
    <source>
        <dbReference type="EMBL" id="PIP15133.1"/>
    </source>
</evidence>
<evidence type="ECO:0000256" key="8">
    <source>
        <dbReference type="SAM" id="Phobius"/>
    </source>
</evidence>
<feature type="domain" description="Type II secretion system protein GspF" evidence="9">
    <location>
        <begin position="269"/>
        <end position="390"/>
    </location>
</feature>
<proteinExistence type="inferred from homology"/>
<feature type="transmembrane region" description="Helical" evidence="8">
    <location>
        <begin position="217"/>
        <end position="233"/>
    </location>
</feature>
<reference evidence="10 11" key="1">
    <citation type="submission" date="2017-09" db="EMBL/GenBank/DDBJ databases">
        <title>Depth-based differentiation of microbial function through sediment-hosted aquifers and enrichment of novel symbionts in the deep terrestrial subsurface.</title>
        <authorList>
            <person name="Probst A.J."/>
            <person name="Ladd B."/>
            <person name="Jarett J.K."/>
            <person name="Geller-Mcgrath D.E."/>
            <person name="Sieber C.M."/>
            <person name="Emerson J.B."/>
            <person name="Anantharaman K."/>
            <person name="Thomas B.C."/>
            <person name="Malmstrom R."/>
            <person name="Stieglmeier M."/>
            <person name="Klingl A."/>
            <person name="Woyke T."/>
            <person name="Ryan C.M."/>
            <person name="Banfield J.F."/>
        </authorList>
    </citation>
    <scope>NUCLEOTIDE SEQUENCE [LARGE SCALE GENOMIC DNA]</scope>
    <source>
        <strain evidence="10">CG23_combo_of_CG06-09_8_20_14_all_35_49</strain>
    </source>
</reference>
<dbReference type="InterPro" id="IPR003004">
    <property type="entry name" value="GspF/PilC"/>
</dbReference>
<comment type="caution">
    <text evidence="10">The sequence shown here is derived from an EMBL/GenBank/DDBJ whole genome shotgun (WGS) entry which is preliminary data.</text>
</comment>
<comment type="similarity">
    <text evidence="2">Belongs to the GSP F family.</text>
</comment>
<gene>
    <name evidence="10" type="ORF">COX47_01275</name>
</gene>
<feature type="domain" description="Type II secretion system protein GspF" evidence="9">
    <location>
        <begin position="65"/>
        <end position="188"/>
    </location>
</feature>
<dbReference type="GO" id="GO:0015628">
    <property type="term" value="P:protein secretion by the type II secretion system"/>
    <property type="evidence" value="ECO:0007669"/>
    <property type="project" value="TreeGrafter"/>
</dbReference>
<evidence type="ECO:0000259" key="9">
    <source>
        <dbReference type="Pfam" id="PF00482"/>
    </source>
</evidence>
<dbReference type="PANTHER" id="PTHR30012:SF0">
    <property type="entry name" value="TYPE II SECRETION SYSTEM PROTEIN F-RELATED"/>
    <property type="match status" value="1"/>
</dbReference>
<dbReference type="InterPro" id="IPR018076">
    <property type="entry name" value="T2SS_GspF_dom"/>
</dbReference>
<keyword evidence="4" id="KW-0997">Cell inner membrane</keyword>
<feature type="transmembrane region" description="Helical" evidence="8">
    <location>
        <begin position="164"/>
        <end position="187"/>
    </location>
</feature>
<evidence type="ECO:0000256" key="5">
    <source>
        <dbReference type="ARBA" id="ARBA00022692"/>
    </source>
</evidence>
<dbReference type="GO" id="GO:0005886">
    <property type="term" value="C:plasma membrane"/>
    <property type="evidence" value="ECO:0007669"/>
    <property type="project" value="UniProtKB-SubCell"/>
</dbReference>
<keyword evidence="6 8" id="KW-1133">Transmembrane helix</keyword>
<keyword evidence="5 8" id="KW-0812">Transmembrane</keyword>
<dbReference type="Gene3D" id="1.20.81.30">
    <property type="entry name" value="Type II secretion system (T2SS), domain F"/>
    <property type="match status" value="2"/>
</dbReference>
<dbReference type="PRINTS" id="PR00812">
    <property type="entry name" value="BCTERIALGSPF"/>
</dbReference>
<accession>A0A2G9Y8S5</accession>
<evidence type="ECO:0000256" key="7">
    <source>
        <dbReference type="ARBA" id="ARBA00023136"/>
    </source>
</evidence>
<keyword evidence="7 8" id="KW-0472">Membrane</keyword>
<dbReference type="FunFam" id="1.20.81.30:FF:000001">
    <property type="entry name" value="Type II secretion system protein F"/>
    <property type="match status" value="2"/>
</dbReference>
<comment type="subcellular location">
    <subcellularLocation>
        <location evidence="1">Cell inner membrane</location>
        <topology evidence="1">Multi-pass membrane protein</topology>
    </subcellularLocation>
</comment>
<evidence type="ECO:0000313" key="11">
    <source>
        <dbReference type="Proteomes" id="UP000231025"/>
    </source>
</evidence>
<evidence type="ECO:0000256" key="6">
    <source>
        <dbReference type="ARBA" id="ARBA00022989"/>
    </source>
</evidence>
<name>A0A2G9Y8S5_9BACT</name>
<protein>
    <recommendedName>
        <fullName evidence="9">Type II secretion system protein GspF domain-containing protein</fullName>
    </recommendedName>
</protein>